<accession>A0ABY1P6D8</accession>
<name>A0ABY1P6D8_9RHOB</name>
<dbReference type="Proteomes" id="UP001157961">
    <property type="component" value="Unassembled WGS sequence"/>
</dbReference>
<sequence>MTGKDAVFDTLEEYARAYCAKDTDALMDLFLEGEGISLIGTGADELCSGRSQIRDVFDRNFAEATASQFEWGWKDISIQGSAATVACSLRIHLNADGQDLVVPIRWTVSLVNTPLGWKWMHRHASAAASSQKDGGAYPEGEAP</sequence>
<feature type="domain" description="SnoaL-like" evidence="1">
    <location>
        <begin position="9"/>
        <end position="128"/>
    </location>
</feature>
<reference evidence="2 3" key="1">
    <citation type="submission" date="2017-05" db="EMBL/GenBank/DDBJ databases">
        <authorList>
            <person name="Varghese N."/>
            <person name="Submissions S."/>
        </authorList>
    </citation>
    <scope>NUCLEOTIDE SEQUENCE [LARGE SCALE GENOMIC DNA]</scope>
    <source>
        <strain evidence="2 3">DSM 29734</strain>
    </source>
</reference>
<evidence type="ECO:0000313" key="2">
    <source>
        <dbReference type="EMBL" id="SMP26947.1"/>
    </source>
</evidence>
<evidence type="ECO:0000313" key="3">
    <source>
        <dbReference type="Proteomes" id="UP001157961"/>
    </source>
</evidence>
<proteinExistence type="predicted"/>
<dbReference type="Gene3D" id="3.10.450.50">
    <property type="match status" value="1"/>
</dbReference>
<comment type="caution">
    <text evidence="2">The sequence shown here is derived from an EMBL/GenBank/DDBJ whole genome shotgun (WGS) entry which is preliminary data.</text>
</comment>
<gene>
    <name evidence="2" type="ORF">SAMN06265373_105355</name>
</gene>
<dbReference type="InterPro" id="IPR037401">
    <property type="entry name" value="SnoaL-like"/>
</dbReference>
<dbReference type="RefSeq" id="WP_283426753.1">
    <property type="nucleotide sequence ID" value="NZ_FXTY01000005.1"/>
</dbReference>
<dbReference type="SUPFAM" id="SSF54427">
    <property type="entry name" value="NTF2-like"/>
    <property type="match status" value="1"/>
</dbReference>
<organism evidence="2 3">
    <name type="scientific">Shimia sagamensis</name>
    <dbReference type="NCBI Taxonomy" id="1566352"/>
    <lineage>
        <taxon>Bacteria</taxon>
        <taxon>Pseudomonadati</taxon>
        <taxon>Pseudomonadota</taxon>
        <taxon>Alphaproteobacteria</taxon>
        <taxon>Rhodobacterales</taxon>
        <taxon>Roseobacteraceae</taxon>
    </lineage>
</organism>
<dbReference type="EMBL" id="FXTY01000005">
    <property type="protein sequence ID" value="SMP26947.1"/>
    <property type="molecule type" value="Genomic_DNA"/>
</dbReference>
<dbReference type="InterPro" id="IPR032710">
    <property type="entry name" value="NTF2-like_dom_sf"/>
</dbReference>
<dbReference type="Pfam" id="PF13474">
    <property type="entry name" value="SnoaL_3"/>
    <property type="match status" value="1"/>
</dbReference>
<protein>
    <submittedName>
        <fullName evidence="2">SnoaL-like domain-containing protein</fullName>
    </submittedName>
</protein>
<evidence type="ECO:0000259" key="1">
    <source>
        <dbReference type="Pfam" id="PF13474"/>
    </source>
</evidence>
<keyword evidence="3" id="KW-1185">Reference proteome</keyword>